<dbReference type="EMBL" id="FWXV01000001">
    <property type="protein sequence ID" value="SMC54790.1"/>
    <property type="molecule type" value="Genomic_DNA"/>
</dbReference>
<dbReference type="OrthoDB" id="4721017at2"/>
<dbReference type="InterPro" id="IPR036249">
    <property type="entry name" value="Thioredoxin-like_sf"/>
</dbReference>
<dbReference type="RefSeq" id="WP_084424387.1">
    <property type="nucleotide sequence ID" value="NZ_FWXV01000001.1"/>
</dbReference>
<protein>
    <submittedName>
        <fullName evidence="2">Predicted dithiol-disulfide oxidoreductase, DUF899 family</fullName>
    </submittedName>
</protein>
<accession>A0A1Y5WYK2</accession>
<dbReference type="SUPFAM" id="SSF52833">
    <property type="entry name" value="Thioredoxin-like"/>
    <property type="match status" value="1"/>
</dbReference>
<dbReference type="InterPro" id="IPR010296">
    <property type="entry name" value="DUF899_thioredox"/>
</dbReference>
<keyword evidence="3" id="KW-1185">Reference proteome</keyword>
<reference evidence="2 3" key="1">
    <citation type="submission" date="2017-04" db="EMBL/GenBank/DDBJ databases">
        <authorList>
            <person name="Afonso C.L."/>
            <person name="Miller P.J."/>
            <person name="Scott M.A."/>
            <person name="Spackman E."/>
            <person name="Goraichik I."/>
            <person name="Dimitrov K.M."/>
            <person name="Suarez D.L."/>
            <person name="Swayne D.E."/>
        </authorList>
    </citation>
    <scope>NUCLEOTIDE SEQUENCE [LARGE SCALE GENOMIC DNA]</scope>
    <source>
        <strain evidence="2 3">DSM 43828</strain>
    </source>
</reference>
<evidence type="ECO:0000313" key="2">
    <source>
        <dbReference type="EMBL" id="SMC54790.1"/>
    </source>
</evidence>
<dbReference type="AlphaFoldDB" id="A0A1Y5WYK2"/>
<name>A0A1Y5WYK2_KIBAR</name>
<dbReference type="Pfam" id="PF05988">
    <property type="entry name" value="DUF899"/>
    <property type="match status" value="1"/>
</dbReference>
<evidence type="ECO:0000256" key="1">
    <source>
        <dbReference type="SAM" id="MobiDB-lite"/>
    </source>
</evidence>
<feature type="region of interest" description="Disordered" evidence="1">
    <location>
        <begin position="227"/>
        <end position="252"/>
    </location>
</feature>
<dbReference type="Proteomes" id="UP000192674">
    <property type="component" value="Unassembled WGS sequence"/>
</dbReference>
<gene>
    <name evidence="2" type="ORF">SAMN05661093_00515</name>
</gene>
<proteinExistence type="predicted"/>
<sequence length="252" mass="28692">MSLPQVVSRDEWLAARQELLVKEKAATKARDELNADRRRLPMVEIDKDYVFEGPDGKASLLDIFEGRPQLVVYHFMFDPAWDAGCKSCSSFLDDIGHLTHLNVRGTTFAAISRAPIDKITKFKARMGWNVPWYSSYGSDFNYDFNVTHDESVKPIVYNYRSKQEHINSGTGYYVQGDQPFELPGMSTFLRDGDRVFHTYSSYGRGVELLTSTTAILDITALGRQEDWEEPKGRSMGLGVQAGSPEMKYRDEY</sequence>
<evidence type="ECO:0000313" key="3">
    <source>
        <dbReference type="Proteomes" id="UP000192674"/>
    </source>
</evidence>
<organism evidence="2 3">
    <name type="scientific">Kibdelosporangium aridum</name>
    <dbReference type="NCBI Taxonomy" id="2030"/>
    <lineage>
        <taxon>Bacteria</taxon>
        <taxon>Bacillati</taxon>
        <taxon>Actinomycetota</taxon>
        <taxon>Actinomycetes</taxon>
        <taxon>Pseudonocardiales</taxon>
        <taxon>Pseudonocardiaceae</taxon>
        <taxon>Kibdelosporangium</taxon>
    </lineage>
</organism>